<keyword evidence="3" id="KW-1185">Reference proteome</keyword>
<name>F0SNE2_RUBBR</name>
<reference evidence="3" key="1">
    <citation type="submission" date="2011-02" db="EMBL/GenBank/DDBJ databases">
        <title>The complete genome of Planctomyces brasiliensis DSM 5305.</title>
        <authorList>
            <person name="Lucas S."/>
            <person name="Copeland A."/>
            <person name="Lapidus A."/>
            <person name="Bruce D."/>
            <person name="Goodwin L."/>
            <person name="Pitluck S."/>
            <person name="Kyrpides N."/>
            <person name="Mavromatis K."/>
            <person name="Pagani I."/>
            <person name="Ivanova N."/>
            <person name="Ovchinnikova G."/>
            <person name="Lu M."/>
            <person name="Detter J.C."/>
            <person name="Han C."/>
            <person name="Land M."/>
            <person name="Hauser L."/>
            <person name="Markowitz V."/>
            <person name="Cheng J.-F."/>
            <person name="Hugenholtz P."/>
            <person name="Woyke T."/>
            <person name="Wu D."/>
            <person name="Tindall B."/>
            <person name="Pomrenke H.G."/>
            <person name="Brambilla E."/>
            <person name="Klenk H.-P."/>
            <person name="Eisen J.A."/>
        </authorList>
    </citation>
    <scope>NUCLEOTIDE SEQUENCE [LARGE SCALE GENOMIC DNA]</scope>
    <source>
        <strain evidence="3">ATCC 49424 / DSM 5305 / JCM 21570 / NBRC 103401 / IFAM 1448</strain>
    </source>
</reference>
<dbReference type="KEGG" id="pbs:Plabr_4614"/>
<dbReference type="AlphaFoldDB" id="F0SNE2"/>
<dbReference type="Proteomes" id="UP000006860">
    <property type="component" value="Chromosome"/>
</dbReference>
<feature type="compositionally biased region" description="Basic and acidic residues" evidence="1">
    <location>
        <begin position="353"/>
        <end position="371"/>
    </location>
</feature>
<feature type="region of interest" description="Disordered" evidence="1">
    <location>
        <begin position="339"/>
        <end position="388"/>
    </location>
</feature>
<dbReference type="eggNOG" id="ENOG50338D1">
    <property type="taxonomic scope" value="Bacteria"/>
</dbReference>
<sequence length="388" mass="43039">MNAAISQPIRPQNKPRIPMSRALIAAGVLLLTGLVGIGRFSWADEYTAISETGEMILVLNDGQIVRGNVTPLALGYAIDLGAGEITIPFDAVICTAKTIPEAYRKQREAMTKPTADQHTRLASWCIKQKLFEEAELELNDALALQPQYQPAKRLVSYLTARKPKDSDFVDQKRKTYVENYLIQKEFGEAKPLGELSPSLAREFSSRIEPLLVNSCANSSCHGTEATNSFQLTRKWNAGANTRHLTEANLKAVVAQIDRSNPRNSPLIAKLDGTHGLRGRNVFTGAKATQQRQMLETWTLAVAKFLGPASESAPENATLIQQVGFDKPTDSPEMRADNASRALPAEPQVIPMHGEMRPVDQDRVEEVRREQAYDPFDPEVFNRRKHGRP</sequence>
<proteinExistence type="predicted"/>
<evidence type="ECO:0000256" key="1">
    <source>
        <dbReference type="SAM" id="MobiDB-lite"/>
    </source>
</evidence>
<dbReference type="OrthoDB" id="251278at2"/>
<protein>
    <submittedName>
        <fullName evidence="2">Uncharacterized protein</fullName>
    </submittedName>
</protein>
<gene>
    <name evidence="2" type="ordered locus">Plabr_4614</name>
</gene>
<dbReference type="RefSeq" id="WP_013630889.1">
    <property type="nucleotide sequence ID" value="NC_015174.1"/>
</dbReference>
<evidence type="ECO:0000313" key="2">
    <source>
        <dbReference type="EMBL" id="ADY62185.1"/>
    </source>
</evidence>
<accession>F0SNE2</accession>
<evidence type="ECO:0000313" key="3">
    <source>
        <dbReference type="Proteomes" id="UP000006860"/>
    </source>
</evidence>
<dbReference type="EMBL" id="CP002546">
    <property type="protein sequence ID" value="ADY62185.1"/>
    <property type="molecule type" value="Genomic_DNA"/>
</dbReference>
<dbReference type="HOGENOM" id="CLU_658648_0_0_0"/>
<organism evidence="2 3">
    <name type="scientific">Rubinisphaera brasiliensis (strain ATCC 49424 / DSM 5305 / JCM 21570 / IAM 15109 / NBRC 103401 / IFAM 1448)</name>
    <name type="common">Planctomyces brasiliensis</name>
    <dbReference type="NCBI Taxonomy" id="756272"/>
    <lineage>
        <taxon>Bacteria</taxon>
        <taxon>Pseudomonadati</taxon>
        <taxon>Planctomycetota</taxon>
        <taxon>Planctomycetia</taxon>
        <taxon>Planctomycetales</taxon>
        <taxon>Planctomycetaceae</taxon>
        <taxon>Rubinisphaera</taxon>
    </lineage>
</organism>
<dbReference type="STRING" id="756272.Plabr_4614"/>